<dbReference type="PANTHER" id="PTHR39420">
    <property type="match status" value="1"/>
</dbReference>
<dbReference type="InterPro" id="IPR042271">
    <property type="entry name" value="Zinicin_2_N"/>
</dbReference>
<dbReference type="Pfam" id="PF10103">
    <property type="entry name" value="Zincin_2"/>
    <property type="match status" value="1"/>
</dbReference>
<sequence length="356" mass="37903">MSAPAVPTVDWDLAVAAAVRLAPRPPSLDRAEAAAVVAELRDAAGRAQAHVREHTGLVAPAGDGAVLVVDRPSWIRANADAFAAVLDPLVLRLASRRKGPGASPAALAVGGALTGAEAGGLLALLSAKVLGQYEVFAPAASGGRLLLVAPNVVAVERELDVDPSDFRLWVCLHEETHRVQFAVAPWLRDHLREQLEVFIDATELDAAAALRRLWAVLRAVVSAVRGTPGASLVEAVQSDAQRAALARVTAVMSLLEGHADVVMDDVGPQVVPSVAQIRERFQRRRESTSLQDSAVRRLLGLEAKMRQYREGAVFVRGVLDAVGMEGFNRVWESPETLPRPEEIADPAAWVARVHAA</sequence>
<dbReference type="Gene3D" id="1.20.150.30">
    <property type="entry name" value="Zincin-like metallopeptidase, N-terminal domain"/>
    <property type="match status" value="1"/>
</dbReference>
<dbReference type="SUPFAM" id="SSF55486">
    <property type="entry name" value="Metalloproteases ('zincins'), catalytic domain"/>
    <property type="match status" value="1"/>
</dbReference>
<dbReference type="OrthoDB" id="142939at2"/>
<protein>
    <submittedName>
        <fullName evidence="1">Putative hydrolase/coenzyme F420 biosynthesis associated uncharacterized protein</fullName>
    </submittedName>
</protein>
<dbReference type="InterPro" id="IPR022454">
    <property type="entry name" value="CHP03883_F420-assoc"/>
</dbReference>
<name>A0A4V2F2S0_9ACTN</name>
<accession>A0A4V2F2S0</accession>
<organism evidence="1 2">
    <name type="scientific">Motilibacter rhizosphaerae</name>
    <dbReference type="NCBI Taxonomy" id="598652"/>
    <lineage>
        <taxon>Bacteria</taxon>
        <taxon>Bacillati</taxon>
        <taxon>Actinomycetota</taxon>
        <taxon>Actinomycetes</taxon>
        <taxon>Motilibacterales</taxon>
        <taxon>Motilibacteraceae</taxon>
        <taxon>Motilibacter</taxon>
    </lineage>
</organism>
<evidence type="ECO:0000313" key="1">
    <source>
        <dbReference type="EMBL" id="RZS79426.1"/>
    </source>
</evidence>
<dbReference type="Proteomes" id="UP000293638">
    <property type="component" value="Unassembled WGS sequence"/>
</dbReference>
<reference evidence="1 2" key="1">
    <citation type="submission" date="2019-02" db="EMBL/GenBank/DDBJ databases">
        <title>Genomic Encyclopedia of Type Strains, Phase IV (KMG-IV): sequencing the most valuable type-strain genomes for metagenomic binning, comparative biology and taxonomic classification.</title>
        <authorList>
            <person name="Goeker M."/>
        </authorList>
    </citation>
    <scope>NUCLEOTIDE SEQUENCE [LARGE SCALE GENOMIC DNA]</scope>
    <source>
        <strain evidence="1 2">DSM 45622</strain>
    </source>
</reference>
<dbReference type="PANTHER" id="PTHR39420:SF1">
    <property type="entry name" value="HYDROLASE"/>
    <property type="match status" value="1"/>
</dbReference>
<comment type="caution">
    <text evidence="1">The sequence shown here is derived from an EMBL/GenBank/DDBJ whole genome shotgun (WGS) entry which is preliminary data.</text>
</comment>
<dbReference type="RefSeq" id="WP_130494502.1">
    <property type="nucleotide sequence ID" value="NZ_SGXD01000006.1"/>
</dbReference>
<dbReference type="GO" id="GO:0016787">
    <property type="term" value="F:hydrolase activity"/>
    <property type="evidence" value="ECO:0007669"/>
    <property type="project" value="UniProtKB-KW"/>
</dbReference>
<evidence type="ECO:0000313" key="2">
    <source>
        <dbReference type="Proteomes" id="UP000293638"/>
    </source>
</evidence>
<keyword evidence="1" id="KW-0378">Hydrolase</keyword>
<dbReference type="NCBIfam" id="TIGR03624">
    <property type="entry name" value="putative hydrolase"/>
    <property type="match status" value="1"/>
</dbReference>
<dbReference type="NCBIfam" id="TIGR03883">
    <property type="entry name" value="DUF2342_F420"/>
    <property type="match status" value="1"/>
</dbReference>
<dbReference type="EMBL" id="SGXD01000006">
    <property type="protein sequence ID" value="RZS79426.1"/>
    <property type="molecule type" value="Genomic_DNA"/>
</dbReference>
<keyword evidence="2" id="KW-1185">Reference proteome</keyword>
<proteinExistence type="predicted"/>
<gene>
    <name evidence="1" type="ORF">EV189_3780</name>
</gene>
<dbReference type="InterPro" id="IPR018766">
    <property type="entry name" value="Zinicin_2"/>
</dbReference>
<dbReference type="AlphaFoldDB" id="A0A4V2F2S0"/>